<evidence type="ECO:0000256" key="4">
    <source>
        <dbReference type="PROSITE-ProRule" id="PRU00335"/>
    </source>
</evidence>
<evidence type="ECO:0000256" key="1">
    <source>
        <dbReference type="ARBA" id="ARBA00023015"/>
    </source>
</evidence>
<accession>A0A3A4A0N1</accession>
<evidence type="ECO:0000259" key="5">
    <source>
        <dbReference type="PROSITE" id="PS50977"/>
    </source>
</evidence>
<gene>
    <name evidence="6" type="ORF">D5H75_37470</name>
</gene>
<evidence type="ECO:0000256" key="2">
    <source>
        <dbReference type="ARBA" id="ARBA00023125"/>
    </source>
</evidence>
<evidence type="ECO:0000256" key="3">
    <source>
        <dbReference type="ARBA" id="ARBA00023163"/>
    </source>
</evidence>
<feature type="DNA-binding region" description="H-T-H motif" evidence="4">
    <location>
        <begin position="11"/>
        <end position="30"/>
    </location>
</feature>
<keyword evidence="7" id="KW-1185">Reference proteome</keyword>
<dbReference type="PROSITE" id="PS50977">
    <property type="entry name" value="HTH_TETR_2"/>
    <property type="match status" value="1"/>
</dbReference>
<comment type="caution">
    <text evidence="6">The sequence shown here is derived from an EMBL/GenBank/DDBJ whole genome shotgun (WGS) entry which is preliminary data.</text>
</comment>
<evidence type="ECO:0000313" key="6">
    <source>
        <dbReference type="EMBL" id="RJL21493.1"/>
    </source>
</evidence>
<dbReference type="InterPro" id="IPR023772">
    <property type="entry name" value="DNA-bd_HTH_TetR-type_CS"/>
</dbReference>
<dbReference type="SUPFAM" id="SSF46689">
    <property type="entry name" value="Homeodomain-like"/>
    <property type="match status" value="1"/>
</dbReference>
<dbReference type="Gene3D" id="1.10.10.60">
    <property type="entry name" value="Homeodomain-like"/>
    <property type="match status" value="1"/>
</dbReference>
<dbReference type="PANTHER" id="PTHR30055:SF148">
    <property type="entry name" value="TETR-FAMILY TRANSCRIPTIONAL REGULATOR"/>
    <property type="match status" value="1"/>
</dbReference>
<dbReference type="AlphaFoldDB" id="A0A3A4A0N1"/>
<sequence>MLGEVGYRQTTIEAIARRAGVGRPSVYRRWRSKAEIVAHALFARSPAETPRDSGDLREDLRAWVDAVLARLGRPEAAAAFPGLVADLREEARAQARDFHLDLVRPRRAHFARTLAAAVARGEARPEVSPDVLFDLLVGALLVRLISGRDLADPAYAGDLVDLLHRAARP</sequence>
<reference evidence="6 7" key="1">
    <citation type="submission" date="2018-09" db="EMBL/GenBank/DDBJ databases">
        <title>YIM 75507 draft genome.</title>
        <authorList>
            <person name="Tang S."/>
            <person name="Feng Y."/>
        </authorList>
    </citation>
    <scope>NUCLEOTIDE SEQUENCE [LARGE SCALE GENOMIC DNA]</scope>
    <source>
        <strain evidence="6 7">YIM 75507</strain>
    </source>
</reference>
<feature type="domain" description="HTH tetR-type" evidence="5">
    <location>
        <begin position="1"/>
        <end position="48"/>
    </location>
</feature>
<dbReference type="EMBL" id="QZEY01000025">
    <property type="protein sequence ID" value="RJL21493.1"/>
    <property type="molecule type" value="Genomic_DNA"/>
</dbReference>
<dbReference type="GO" id="GO:0003700">
    <property type="term" value="F:DNA-binding transcription factor activity"/>
    <property type="evidence" value="ECO:0007669"/>
    <property type="project" value="TreeGrafter"/>
</dbReference>
<evidence type="ECO:0000313" key="7">
    <source>
        <dbReference type="Proteomes" id="UP000265768"/>
    </source>
</evidence>
<organism evidence="6 7">
    <name type="scientific">Bailinhaonella thermotolerans</name>
    <dbReference type="NCBI Taxonomy" id="1070861"/>
    <lineage>
        <taxon>Bacteria</taxon>
        <taxon>Bacillati</taxon>
        <taxon>Actinomycetota</taxon>
        <taxon>Actinomycetes</taxon>
        <taxon>Streptosporangiales</taxon>
        <taxon>Streptosporangiaceae</taxon>
        <taxon>Bailinhaonella</taxon>
    </lineage>
</organism>
<dbReference type="InterPro" id="IPR001647">
    <property type="entry name" value="HTH_TetR"/>
</dbReference>
<keyword evidence="2 4" id="KW-0238">DNA-binding</keyword>
<dbReference type="GO" id="GO:0000976">
    <property type="term" value="F:transcription cis-regulatory region binding"/>
    <property type="evidence" value="ECO:0007669"/>
    <property type="project" value="TreeGrafter"/>
</dbReference>
<dbReference type="Proteomes" id="UP000265768">
    <property type="component" value="Unassembled WGS sequence"/>
</dbReference>
<dbReference type="Pfam" id="PF00440">
    <property type="entry name" value="TetR_N"/>
    <property type="match status" value="1"/>
</dbReference>
<dbReference type="InterPro" id="IPR011075">
    <property type="entry name" value="TetR_C"/>
</dbReference>
<dbReference type="Pfam" id="PF16859">
    <property type="entry name" value="TetR_C_11"/>
    <property type="match status" value="1"/>
</dbReference>
<proteinExistence type="predicted"/>
<dbReference type="SUPFAM" id="SSF48498">
    <property type="entry name" value="Tetracyclin repressor-like, C-terminal domain"/>
    <property type="match status" value="1"/>
</dbReference>
<dbReference type="Gene3D" id="1.10.357.10">
    <property type="entry name" value="Tetracycline Repressor, domain 2"/>
    <property type="match status" value="1"/>
</dbReference>
<keyword evidence="3" id="KW-0804">Transcription</keyword>
<protein>
    <submittedName>
        <fullName evidence="6">TetR/AcrR family transcriptional regulator</fullName>
    </submittedName>
</protein>
<keyword evidence="1" id="KW-0805">Transcription regulation</keyword>
<dbReference type="PANTHER" id="PTHR30055">
    <property type="entry name" value="HTH-TYPE TRANSCRIPTIONAL REGULATOR RUTR"/>
    <property type="match status" value="1"/>
</dbReference>
<dbReference type="InterPro" id="IPR036271">
    <property type="entry name" value="Tet_transcr_reg_TetR-rel_C_sf"/>
</dbReference>
<name>A0A3A4A0N1_9ACTN</name>
<dbReference type="PROSITE" id="PS01081">
    <property type="entry name" value="HTH_TETR_1"/>
    <property type="match status" value="1"/>
</dbReference>
<dbReference type="InterPro" id="IPR050109">
    <property type="entry name" value="HTH-type_TetR-like_transc_reg"/>
</dbReference>
<dbReference type="InterPro" id="IPR009057">
    <property type="entry name" value="Homeodomain-like_sf"/>
</dbReference>